<proteinExistence type="predicted"/>
<evidence type="ECO:0000256" key="1">
    <source>
        <dbReference type="SAM" id="MobiDB-lite"/>
    </source>
</evidence>
<dbReference type="EMBL" id="CALNXI010000307">
    <property type="protein sequence ID" value="CAH3024511.1"/>
    <property type="molecule type" value="Genomic_DNA"/>
</dbReference>
<evidence type="ECO:0000313" key="3">
    <source>
        <dbReference type="Proteomes" id="UP001159427"/>
    </source>
</evidence>
<protein>
    <submittedName>
        <fullName evidence="2">Uncharacterized protein</fullName>
    </submittedName>
</protein>
<feature type="region of interest" description="Disordered" evidence="1">
    <location>
        <begin position="84"/>
        <end position="113"/>
    </location>
</feature>
<name>A0ABN8M4R1_9CNID</name>
<evidence type="ECO:0000313" key="2">
    <source>
        <dbReference type="EMBL" id="CAH3024511.1"/>
    </source>
</evidence>
<dbReference type="Proteomes" id="UP001159427">
    <property type="component" value="Unassembled WGS sequence"/>
</dbReference>
<reference evidence="2 3" key="1">
    <citation type="submission" date="2022-05" db="EMBL/GenBank/DDBJ databases">
        <authorList>
            <consortium name="Genoscope - CEA"/>
            <person name="William W."/>
        </authorList>
    </citation>
    <scope>NUCLEOTIDE SEQUENCE [LARGE SCALE GENOMIC DNA]</scope>
</reference>
<gene>
    <name evidence="2" type="ORF">PEVE_00023118</name>
</gene>
<sequence>MAGYQGDEPSNEFIEFVQVWNRREPYPEAIILFESSSGEFVVQVGYKIDEERTHNARILTLVTSAGSVVEIKRKKKVEQEGILPRGKVPAGNGNIRKRTMESSHETQGAEVKTTPDGWKGHLKTMISLDCSEDGMRTIWITL</sequence>
<comment type="caution">
    <text evidence="2">The sequence shown here is derived from an EMBL/GenBank/DDBJ whole genome shotgun (WGS) entry which is preliminary data.</text>
</comment>
<keyword evidence="3" id="KW-1185">Reference proteome</keyword>
<accession>A0ABN8M4R1</accession>
<organism evidence="2 3">
    <name type="scientific">Porites evermanni</name>
    <dbReference type="NCBI Taxonomy" id="104178"/>
    <lineage>
        <taxon>Eukaryota</taxon>
        <taxon>Metazoa</taxon>
        <taxon>Cnidaria</taxon>
        <taxon>Anthozoa</taxon>
        <taxon>Hexacorallia</taxon>
        <taxon>Scleractinia</taxon>
        <taxon>Fungiina</taxon>
        <taxon>Poritidae</taxon>
        <taxon>Porites</taxon>
    </lineage>
</organism>